<protein>
    <submittedName>
        <fullName evidence="5">Hemerythrin-like, metal-binding protein</fullName>
    </submittedName>
</protein>
<gene>
    <name evidence="5" type="ordered locus">Mhun_2752</name>
</gene>
<dbReference type="InterPro" id="IPR035938">
    <property type="entry name" value="Hemerythrin-like_sf"/>
</dbReference>
<dbReference type="InterPro" id="IPR050669">
    <property type="entry name" value="Hemerythrin"/>
</dbReference>
<dbReference type="RefSeq" id="WP_011449703.1">
    <property type="nucleotide sequence ID" value="NC_007796.1"/>
</dbReference>
<dbReference type="Gene3D" id="1.20.120.50">
    <property type="entry name" value="Hemerythrin-like"/>
    <property type="match status" value="1"/>
</dbReference>
<dbReference type="STRING" id="323259.Mhun_2752"/>
<dbReference type="PROSITE" id="PS00550">
    <property type="entry name" value="HEMERYTHRINS"/>
    <property type="match status" value="1"/>
</dbReference>
<dbReference type="GO" id="GO:0046872">
    <property type="term" value="F:metal ion binding"/>
    <property type="evidence" value="ECO:0007669"/>
    <property type="project" value="UniProtKB-KW"/>
</dbReference>
<feature type="domain" description="Hemerythrin-like" evidence="4">
    <location>
        <begin position="12"/>
        <end position="129"/>
    </location>
</feature>
<evidence type="ECO:0000256" key="1">
    <source>
        <dbReference type="ARBA" id="ARBA00010587"/>
    </source>
</evidence>
<dbReference type="Pfam" id="PF01814">
    <property type="entry name" value="Hemerythrin"/>
    <property type="match status" value="1"/>
</dbReference>
<evidence type="ECO:0000256" key="3">
    <source>
        <dbReference type="ARBA" id="ARBA00023004"/>
    </source>
</evidence>
<dbReference type="InterPro" id="IPR012312">
    <property type="entry name" value="Hemerythrin-like"/>
</dbReference>
<dbReference type="eggNOG" id="arCOG06577">
    <property type="taxonomic scope" value="Archaea"/>
</dbReference>
<evidence type="ECO:0000313" key="5">
    <source>
        <dbReference type="EMBL" id="ABD42447.1"/>
    </source>
</evidence>
<sequence length="135" mass="15912">MAFIVWDEVYSTGIQSIDDQHKHLISLLNRMFEALLQKRGKEEVSYVIEEMNRYAEYHFQTEESLMERAGYSDLAEHRIFHDAFISKVNDFLFKYNQNDEALSAEVTIFLTNWLNEHLSTIDQKYVPALQNANIS</sequence>
<accession>Q2FTQ2</accession>
<dbReference type="NCBIfam" id="TIGR02481">
    <property type="entry name" value="hemeryth_dom"/>
    <property type="match status" value="1"/>
</dbReference>
<dbReference type="OrthoDB" id="15541at2157"/>
<organism evidence="5 6">
    <name type="scientific">Methanospirillum hungatei JF-1 (strain ATCC 27890 / DSM 864 / NBRC 100397 / JF-1)</name>
    <dbReference type="NCBI Taxonomy" id="323259"/>
    <lineage>
        <taxon>Archaea</taxon>
        <taxon>Methanobacteriati</taxon>
        <taxon>Methanobacteriota</taxon>
        <taxon>Stenosarchaea group</taxon>
        <taxon>Methanomicrobia</taxon>
        <taxon>Methanomicrobiales</taxon>
        <taxon>Methanospirillaceae</taxon>
        <taxon>Methanospirillum</taxon>
    </lineage>
</organism>
<dbReference type="InParanoid" id="Q2FTQ2"/>
<keyword evidence="6" id="KW-1185">Reference proteome</keyword>
<dbReference type="InterPro" id="IPR012827">
    <property type="entry name" value="Hemerythrin_metal-bd"/>
</dbReference>
<dbReference type="PANTHER" id="PTHR37164">
    <property type="entry name" value="BACTERIOHEMERYTHRIN"/>
    <property type="match status" value="1"/>
</dbReference>
<reference evidence="6" key="1">
    <citation type="journal article" date="2016" name="Stand. Genomic Sci.">
        <title>Complete genome sequence of Methanospirillum hungatei type strain JF1.</title>
        <authorList>
            <person name="Gunsalus R.P."/>
            <person name="Cook L.E."/>
            <person name="Crable B."/>
            <person name="Rohlin L."/>
            <person name="McDonald E."/>
            <person name="Mouttaki H."/>
            <person name="Sieber J.R."/>
            <person name="Poweleit N."/>
            <person name="Zhou H."/>
            <person name="Lapidus A.L."/>
            <person name="Daligault H.E."/>
            <person name="Land M."/>
            <person name="Gilna P."/>
            <person name="Ivanova N."/>
            <person name="Kyrpides N."/>
            <person name="Culley D.E."/>
            <person name="McInerney M.J."/>
        </authorList>
    </citation>
    <scope>NUCLEOTIDE SEQUENCE [LARGE SCALE GENOMIC DNA]</scope>
    <source>
        <strain evidence="6">ATCC 27890 / DSM 864 / NBRC 100397 / JF-1</strain>
    </source>
</reference>
<evidence type="ECO:0000313" key="6">
    <source>
        <dbReference type="Proteomes" id="UP000001941"/>
    </source>
</evidence>
<dbReference type="SUPFAM" id="SSF47188">
    <property type="entry name" value="Hemerythrin-like"/>
    <property type="match status" value="1"/>
</dbReference>
<evidence type="ECO:0000256" key="2">
    <source>
        <dbReference type="ARBA" id="ARBA00022723"/>
    </source>
</evidence>
<dbReference type="KEGG" id="mhu:Mhun_2752"/>
<keyword evidence="2" id="KW-0479">Metal-binding</keyword>
<evidence type="ECO:0000259" key="4">
    <source>
        <dbReference type="Pfam" id="PF01814"/>
    </source>
</evidence>
<keyword evidence="3" id="KW-0408">Iron</keyword>
<dbReference type="Proteomes" id="UP000001941">
    <property type="component" value="Chromosome"/>
</dbReference>
<dbReference type="CDD" id="cd12107">
    <property type="entry name" value="Hemerythrin"/>
    <property type="match status" value="1"/>
</dbReference>
<dbReference type="EnsemblBacteria" id="ABD42447">
    <property type="protein sequence ID" value="ABD42447"/>
    <property type="gene ID" value="Mhun_2752"/>
</dbReference>
<dbReference type="InterPro" id="IPR016131">
    <property type="entry name" value="Haemerythrin_Fe_BS"/>
</dbReference>
<proteinExistence type="inferred from homology"/>
<dbReference type="HOGENOM" id="CLU_086902_3_0_2"/>
<dbReference type="GeneID" id="3922741"/>
<dbReference type="EMBL" id="CP000254">
    <property type="protein sequence ID" value="ABD42447.1"/>
    <property type="molecule type" value="Genomic_DNA"/>
</dbReference>
<dbReference type="AlphaFoldDB" id="Q2FTQ2"/>
<dbReference type="NCBIfam" id="NF033749">
    <property type="entry name" value="bact_hemeryth"/>
    <property type="match status" value="1"/>
</dbReference>
<dbReference type="PANTHER" id="PTHR37164:SF1">
    <property type="entry name" value="BACTERIOHEMERYTHRIN"/>
    <property type="match status" value="1"/>
</dbReference>
<comment type="similarity">
    <text evidence="1">Belongs to the hemerythrin family.</text>
</comment>
<name>Q2FTQ2_METHJ</name>